<feature type="compositionally biased region" description="Basic and acidic residues" evidence="1">
    <location>
        <begin position="8"/>
        <end position="19"/>
    </location>
</feature>
<keyword evidence="3" id="KW-1185">Reference proteome</keyword>
<proteinExistence type="predicted"/>
<name>A0A914APP5_PATMI</name>
<reference evidence="2" key="1">
    <citation type="submission" date="2022-11" db="UniProtKB">
        <authorList>
            <consortium name="EnsemblMetazoa"/>
        </authorList>
    </citation>
    <scope>IDENTIFICATION</scope>
</reference>
<evidence type="ECO:0000256" key="1">
    <source>
        <dbReference type="SAM" id="MobiDB-lite"/>
    </source>
</evidence>
<dbReference type="RefSeq" id="XP_038065593.1">
    <property type="nucleotide sequence ID" value="XM_038209665.1"/>
</dbReference>
<dbReference type="EnsemblMetazoa" id="XM_038209665.1">
    <property type="protein sequence ID" value="XP_038065593.1"/>
    <property type="gene ID" value="LOC119735748"/>
</dbReference>
<dbReference type="Proteomes" id="UP000887568">
    <property type="component" value="Unplaced"/>
</dbReference>
<protein>
    <submittedName>
        <fullName evidence="2">Uncharacterized protein</fullName>
    </submittedName>
</protein>
<evidence type="ECO:0000313" key="3">
    <source>
        <dbReference type="Proteomes" id="UP000887568"/>
    </source>
</evidence>
<organism evidence="2 3">
    <name type="scientific">Patiria miniata</name>
    <name type="common">Bat star</name>
    <name type="synonym">Asterina miniata</name>
    <dbReference type="NCBI Taxonomy" id="46514"/>
    <lineage>
        <taxon>Eukaryota</taxon>
        <taxon>Metazoa</taxon>
        <taxon>Echinodermata</taxon>
        <taxon>Eleutherozoa</taxon>
        <taxon>Asterozoa</taxon>
        <taxon>Asteroidea</taxon>
        <taxon>Valvatacea</taxon>
        <taxon>Valvatida</taxon>
        <taxon>Asterinidae</taxon>
        <taxon>Patiria</taxon>
    </lineage>
</organism>
<feature type="compositionally biased region" description="Basic and acidic residues" evidence="1">
    <location>
        <begin position="41"/>
        <end position="58"/>
    </location>
</feature>
<feature type="region of interest" description="Disordered" evidence="1">
    <location>
        <begin position="1"/>
        <end position="59"/>
    </location>
</feature>
<dbReference type="AlphaFoldDB" id="A0A914APP5"/>
<accession>A0A914APP5</accession>
<evidence type="ECO:0000313" key="2">
    <source>
        <dbReference type="EnsemblMetazoa" id="XP_038065593.1"/>
    </source>
</evidence>
<sequence>MLPSSPHTMDEQHAKHPLNDIRPALSPLNKILGGENSLPAPDDRPPNIETEKSKKWDDDSQFFMTGVQDNSQDLNSALENKHQFQSLENNRVREEHRIWMNERRIRMKENDKLMLTARGPPSQYEPPAPFDLWLTQPSHLQ</sequence>
<dbReference type="GeneID" id="119735748"/>